<dbReference type="Gene3D" id="1.10.540.10">
    <property type="entry name" value="Acyl-CoA dehydrogenase/oxidase, N-terminal domain"/>
    <property type="match status" value="1"/>
</dbReference>
<dbReference type="Proteomes" id="UP000392064">
    <property type="component" value="Chromosome"/>
</dbReference>
<reference evidence="6 7" key="1">
    <citation type="submission" date="2019-11" db="EMBL/GenBank/DDBJ databases">
        <authorList>
            <person name="Li J."/>
        </authorList>
    </citation>
    <scope>NUCLEOTIDE SEQUENCE [LARGE SCALE GENOMIC DNA]</scope>
    <source>
        <strain evidence="6 7">MF47</strain>
    </source>
</reference>
<keyword evidence="2" id="KW-0560">Oxidoreductase</keyword>
<dbReference type="GO" id="GO:0050660">
    <property type="term" value="F:flavin adenine dinucleotide binding"/>
    <property type="evidence" value="ECO:0007669"/>
    <property type="project" value="InterPro"/>
</dbReference>
<dbReference type="InterPro" id="IPR013786">
    <property type="entry name" value="AcylCoA_DH/ox_N"/>
</dbReference>
<dbReference type="InterPro" id="IPR009100">
    <property type="entry name" value="AcylCoA_DH/oxidase_NM_dom_sf"/>
</dbReference>
<dbReference type="PIRSF" id="PIRSF016578">
    <property type="entry name" value="HsaA"/>
    <property type="match status" value="1"/>
</dbReference>
<proteinExistence type="predicted"/>
<keyword evidence="7" id="KW-1185">Reference proteome</keyword>
<evidence type="ECO:0000256" key="2">
    <source>
        <dbReference type="ARBA" id="ARBA00023002"/>
    </source>
</evidence>
<protein>
    <submittedName>
        <fullName evidence="6">Acyl-CoA dehydrogenase</fullName>
    </submittedName>
</protein>
<evidence type="ECO:0000313" key="6">
    <source>
        <dbReference type="EMBL" id="QGG41881.1"/>
    </source>
</evidence>
<dbReference type="PANTHER" id="PTHR43884">
    <property type="entry name" value="ACYL-COA DEHYDROGENASE"/>
    <property type="match status" value="1"/>
</dbReference>
<sequence length="382" mass="40236">MTLTDPVVAQTTTITDDDVLSLATQVGREAAAYEAVHDHDATFVSEAYDLMKSVGYLGLPVPVELGGRGASMRQMVLAQEELGRWSGAAALSSTMHLYLTFVQRFRHRKGAPDAAGVLTKVARDGLVMATSGGSDWVSPSTVATQVDSGYELTGRKVFCSQAPAADVLSTCGVLGEPGPDATVLHMGVPMSSPGISVVETWDTLGMRGTASHDIVFDRVFVPAEKIVGTRPYGSLSGPLLVAVIHFCPLGGAAYLGVAHGALDEATRVARSRGEATASAIRQVGDMTARLRTARWALLGAVDEMGDDPTMDEATLETVLTAKRQAVVEARTIADTALEVAGGGAFFRSSPLERAYRDVRGGPFHPLPPEATLELIGRRALSD</sequence>
<dbReference type="RefSeq" id="WP_153653146.1">
    <property type="nucleotide sequence ID" value="NZ_CP045737.1"/>
</dbReference>
<dbReference type="GO" id="GO:0003995">
    <property type="term" value="F:acyl-CoA dehydrogenase activity"/>
    <property type="evidence" value="ECO:0007669"/>
    <property type="project" value="TreeGrafter"/>
</dbReference>
<dbReference type="AlphaFoldDB" id="A0A5Q2MJH0"/>
<evidence type="ECO:0000313" key="7">
    <source>
        <dbReference type="Proteomes" id="UP000392064"/>
    </source>
</evidence>
<gene>
    <name evidence="6" type="ORF">GEV26_11160</name>
</gene>
<dbReference type="SUPFAM" id="SSF56645">
    <property type="entry name" value="Acyl-CoA dehydrogenase NM domain-like"/>
    <property type="match status" value="1"/>
</dbReference>
<dbReference type="EMBL" id="CP045737">
    <property type="protein sequence ID" value="QGG41881.1"/>
    <property type="molecule type" value="Genomic_DNA"/>
</dbReference>
<feature type="domain" description="Acyl-CoA dehydrogenase C-terminal" evidence="5">
    <location>
        <begin position="251"/>
        <end position="363"/>
    </location>
</feature>
<keyword evidence="1" id="KW-0285">Flavoprotein</keyword>
<dbReference type="PANTHER" id="PTHR43884:SF25">
    <property type="entry name" value="ACYL-COA DEHYDROGENASE YDBM-RELATED"/>
    <property type="match status" value="1"/>
</dbReference>
<dbReference type="Pfam" id="PF02770">
    <property type="entry name" value="Acyl-CoA_dh_M"/>
    <property type="match status" value="1"/>
</dbReference>
<dbReference type="Gene3D" id="1.20.140.10">
    <property type="entry name" value="Butyryl-CoA Dehydrogenase, subunit A, domain 3"/>
    <property type="match status" value="1"/>
</dbReference>
<dbReference type="InterPro" id="IPR037069">
    <property type="entry name" value="AcylCoA_DH/ox_N_sf"/>
</dbReference>
<feature type="domain" description="Acyl-CoA oxidase/dehydrogenase middle" evidence="3">
    <location>
        <begin position="131"/>
        <end position="219"/>
    </location>
</feature>
<dbReference type="Pfam" id="PF08028">
    <property type="entry name" value="Acyl-CoA_dh_2"/>
    <property type="match status" value="1"/>
</dbReference>
<name>A0A5Q2MJH0_9ACTN</name>
<organism evidence="6 7">
    <name type="scientific">Aeromicrobium yanjiei</name>
    <dbReference type="NCBI Taxonomy" id="2662028"/>
    <lineage>
        <taxon>Bacteria</taxon>
        <taxon>Bacillati</taxon>
        <taxon>Actinomycetota</taxon>
        <taxon>Actinomycetes</taxon>
        <taxon>Propionibacteriales</taxon>
        <taxon>Nocardioidaceae</taxon>
        <taxon>Aeromicrobium</taxon>
    </lineage>
</organism>
<evidence type="ECO:0000259" key="3">
    <source>
        <dbReference type="Pfam" id="PF02770"/>
    </source>
</evidence>
<evidence type="ECO:0000256" key="1">
    <source>
        <dbReference type="ARBA" id="ARBA00022630"/>
    </source>
</evidence>
<dbReference type="InterPro" id="IPR046373">
    <property type="entry name" value="Acyl-CoA_Oxase/DH_mid-dom_sf"/>
</dbReference>
<feature type="domain" description="Acyl-CoA dehydrogenase/oxidase N-terminal" evidence="4">
    <location>
        <begin position="28"/>
        <end position="97"/>
    </location>
</feature>
<evidence type="ECO:0000259" key="4">
    <source>
        <dbReference type="Pfam" id="PF02771"/>
    </source>
</evidence>
<dbReference type="SUPFAM" id="SSF47203">
    <property type="entry name" value="Acyl-CoA dehydrogenase C-terminal domain-like"/>
    <property type="match status" value="1"/>
</dbReference>
<evidence type="ECO:0000259" key="5">
    <source>
        <dbReference type="Pfam" id="PF08028"/>
    </source>
</evidence>
<dbReference type="InterPro" id="IPR013107">
    <property type="entry name" value="Acyl-CoA_DH_C"/>
</dbReference>
<dbReference type="InterPro" id="IPR006091">
    <property type="entry name" value="Acyl-CoA_Oxase/DH_mid-dom"/>
</dbReference>
<dbReference type="KEGG" id="aef:GEV26_11160"/>
<dbReference type="Pfam" id="PF02771">
    <property type="entry name" value="Acyl-CoA_dh_N"/>
    <property type="match status" value="1"/>
</dbReference>
<dbReference type="CDD" id="cd00567">
    <property type="entry name" value="ACAD"/>
    <property type="match status" value="1"/>
</dbReference>
<dbReference type="InterPro" id="IPR036250">
    <property type="entry name" value="AcylCo_DH-like_C"/>
</dbReference>
<dbReference type="Gene3D" id="2.40.110.10">
    <property type="entry name" value="Butyryl-CoA Dehydrogenase, subunit A, domain 2"/>
    <property type="match status" value="1"/>
</dbReference>
<accession>A0A5Q2MJH0</accession>